<evidence type="ECO:0000313" key="2">
    <source>
        <dbReference type="EMBL" id="UUX32986.1"/>
    </source>
</evidence>
<reference evidence="2 3" key="1">
    <citation type="submission" date="2022-08" db="EMBL/GenBank/DDBJ databases">
        <title>Aerococcaceae sp. nov isolated from spoiled eye mask.</title>
        <authorList>
            <person name="Zhou G."/>
            <person name="Xie X.-B."/>
            <person name="Shi Q.-S."/>
            <person name="Wang Y.-S."/>
            <person name="Wen X."/>
            <person name="Peng H."/>
            <person name="Yang X.-J."/>
            <person name="Tao H.-B."/>
            <person name="Huang X.-M."/>
        </authorList>
    </citation>
    <scope>NUCLEOTIDE SEQUENCE [LARGE SCALE GENOMIC DNA]</scope>
    <source>
        <strain evidence="3">DM20194951</strain>
    </source>
</reference>
<dbReference type="PANTHER" id="PTHR37804">
    <property type="entry name" value="CDAA REGULATORY PROTEIN CDAR"/>
    <property type="match status" value="1"/>
</dbReference>
<gene>
    <name evidence="2" type="ORF">NRE15_08660</name>
</gene>
<feature type="compositionally biased region" description="Polar residues" evidence="1">
    <location>
        <begin position="328"/>
        <end position="341"/>
    </location>
</feature>
<dbReference type="RefSeq" id="WP_313792486.1">
    <property type="nucleotide sequence ID" value="NZ_CP102453.1"/>
</dbReference>
<keyword evidence="3" id="KW-1185">Reference proteome</keyword>
<sequence>MKKPSFDNVWVVRGVALLFTLLLYVFVTSGNNQQFQSASNQQFASVDSSETISNVPVFLGEHDDDLYISGLPDTVAIRLTGPRNLISQLSIDNFRVETEDLTNLPTGSRAIRLLAVGLPEDINYEISPSQVIVRLSRKATITVPVEYEIVDGTIAEGYEVSHVTMDPSEVELTGDSAKIENVKQAIIRIVSEEPMSESFSAQFRLQILDEDDNLLDVNTSTGEIQVDIEVVPQRVNIPLRISPRGENLQTFSYNYSFADANQVEIVAEPDLVNQLGVLDVVVDVSGLTETAIVTGVINVPENIRSISQSEVAIEVDIQQILGERITPIQQVNSSENSSATDESVEESHSQAEDLTTNESNESQVSSDEPS</sequence>
<protein>
    <submittedName>
        <fullName evidence="2">CdaR family protein</fullName>
    </submittedName>
</protein>
<proteinExistence type="predicted"/>
<dbReference type="EMBL" id="CP102453">
    <property type="protein sequence ID" value="UUX32986.1"/>
    <property type="molecule type" value="Genomic_DNA"/>
</dbReference>
<name>A0ABY5P317_9LACT</name>
<dbReference type="PANTHER" id="PTHR37804:SF1">
    <property type="entry name" value="CDAA REGULATORY PROTEIN CDAR"/>
    <property type="match status" value="1"/>
</dbReference>
<feature type="compositionally biased region" description="Polar residues" evidence="1">
    <location>
        <begin position="352"/>
        <end position="370"/>
    </location>
</feature>
<dbReference type="Gene3D" id="2.170.120.40">
    <property type="entry name" value="YbbR-like domain"/>
    <property type="match status" value="1"/>
</dbReference>
<dbReference type="Pfam" id="PF07949">
    <property type="entry name" value="YbbR"/>
    <property type="match status" value="2"/>
</dbReference>
<dbReference type="InterPro" id="IPR053154">
    <property type="entry name" value="c-di-AMP_regulator"/>
</dbReference>
<organism evidence="2 3">
    <name type="scientific">Fundicoccus culcitae</name>
    <dbReference type="NCBI Taxonomy" id="2969821"/>
    <lineage>
        <taxon>Bacteria</taxon>
        <taxon>Bacillati</taxon>
        <taxon>Bacillota</taxon>
        <taxon>Bacilli</taxon>
        <taxon>Lactobacillales</taxon>
        <taxon>Aerococcaceae</taxon>
        <taxon>Fundicoccus</taxon>
    </lineage>
</organism>
<accession>A0ABY5P317</accession>
<dbReference type="Proteomes" id="UP001315967">
    <property type="component" value="Chromosome"/>
</dbReference>
<evidence type="ECO:0000313" key="3">
    <source>
        <dbReference type="Proteomes" id="UP001315967"/>
    </source>
</evidence>
<dbReference type="InterPro" id="IPR012505">
    <property type="entry name" value="YbbR"/>
</dbReference>
<evidence type="ECO:0000256" key="1">
    <source>
        <dbReference type="SAM" id="MobiDB-lite"/>
    </source>
</evidence>
<dbReference type="Gene3D" id="2.170.120.30">
    <property type="match status" value="1"/>
</dbReference>
<feature type="region of interest" description="Disordered" evidence="1">
    <location>
        <begin position="328"/>
        <end position="370"/>
    </location>
</feature>